<organism evidence="1 2">
    <name type="scientific">Metabacillus rhizolycopersici</name>
    <dbReference type="NCBI Taxonomy" id="2875709"/>
    <lineage>
        <taxon>Bacteria</taxon>
        <taxon>Bacillati</taxon>
        <taxon>Bacillota</taxon>
        <taxon>Bacilli</taxon>
        <taxon>Bacillales</taxon>
        <taxon>Bacillaceae</taxon>
        <taxon>Metabacillus</taxon>
    </lineage>
</organism>
<dbReference type="InterPro" id="IPR013762">
    <property type="entry name" value="Integrase-like_cat_sf"/>
</dbReference>
<proteinExistence type="predicted"/>
<comment type="caution">
    <text evidence="1">The sequence shown here is derived from an EMBL/GenBank/DDBJ whole genome shotgun (WGS) entry which is preliminary data.</text>
</comment>
<dbReference type="Gene3D" id="1.10.443.10">
    <property type="entry name" value="Intergrase catalytic core"/>
    <property type="match status" value="1"/>
</dbReference>
<sequence length="58" mass="6571">MSEITVKILKSRKIINSKERLSLGPVYQDHDLVACTQYGTPLNPANVRRSFNKLIELA</sequence>
<evidence type="ECO:0000313" key="2">
    <source>
        <dbReference type="Proteomes" id="UP001165287"/>
    </source>
</evidence>
<name>A0ABS7V073_9BACI</name>
<keyword evidence="2" id="KW-1185">Reference proteome</keyword>
<gene>
    <name evidence="1" type="ORF">K9V48_26040</name>
</gene>
<protein>
    <submittedName>
        <fullName evidence="1">Uncharacterized protein</fullName>
    </submittedName>
</protein>
<evidence type="ECO:0000313" key="1">
    <source>
        <dbReference type="EMBL" id="MBZ5753587.1"/>
    </source>
</evidence>
<dbReference type="Proteomes" id="UP001165287">
    <property type="component" value="Unassembled WGS sequence"/>
</dbReference>
<accession>A0ABS7V073</accession>
<dbReference type="EMBL" id="JAIQUM010000125">
    <property type="protein sequence ID" value="MBZ5753587.1"/>
    <property type="molecule type" value="Genomic_DNA"/>
</dbReference>
<reference evidence="1" key="1">
    <citation type="submission" date="2024-05" db="EMBL/GenBank/DDBJ databases">
        <title>Metabacillus sp. nov., isolated from the rhizosphere soil of tomato plants.</title>
        <authorList>
            <person name="Ma R."/>
        </authorList>
    </citation>
    <scope>NUCLEOTIDE SEQUENCE</scope>
    <source>
        <strain evidence="1">DBTR6</strain>
    </source>
</reference>